<keyword evidence="5 6" id="KW-0472">Membrane</keyword>
<dbReference type="SUPFAM" id="SSF103473">
    <property type="entry name" value="MFS general substrate transporter"/>
    <property type="match status" value="1"/>
</dbReference>
<evidence type="ECO:0000256" key="5">
    <source>
        <dbReference type="ARBA" id="ARBA00023136"/>
    </source>
</evidence>
<evidence type="ECO:0000256" key="2">
    <source>
        <dbReference type="ARBA" id="ARBA00022475"/>
    </source>
</evidence>
<dbReference type="Gene3D" id="1.20.1250.20">
    <property type="entry name" value="MFS general substrate transporter like domains"/>
    <property type="match status" value="1"/>
</dbReference>
<dbReference type="eggNOG" id="COG2814">
    <property type="taxonomic scope" value="Bacteria"/>
</dbReference>
<accession>D8IZT9</accession>
<dbReference type="CDD" id="cd17324">
    <property type="entry name" value="MFS_NepI_like"/>
    <property type="match status" value="1"/>
</dbReference>
<dbReference type="InterPro" id="IPR050189">
    <property type="entry name" value="MFS_Efflux_Transporters"/>
</dbReference>
<organism evidence="8 9">
    <name type="scientific">Herbaspirillum seropedicae (strain SmR1)</name>
    <dbReference type="NCBI Taxonomy" id="757424"/>
    <lineage>
        <taxon>Bacteria</taxon>
        <taxon>Pseudomonadati</taxon>
        <taxon>Pseudomonadota</taxon>
        <taxon>Betaproteobacteria</taxon>
        <taxon>Burkholderiales</taxon>
        <taxon>Oxalobacteraceae</taxon>
        <taxon>Herbaspirillum</taxon>
    </lineage>
</organism>
<evidence type="ECO:0000256" key="6">
    <source>
        <dbReference type="SAM" id="Phobius"/>
    </source>
</evidence>
<feature type="domain" description="Major facilitator superfamily (MFS) profile" evidence="7">
    <location>
        <begin position="4"/>
        <end position="378"/>
    </location>
</feature>
<comment type="subcellular location">
    <subcellularLocation>
        <location evidence="1">Cell membrane</location>
        <topology evidence="1">Multi-pass membrane protein</topology>
    </subcellularLocation>
</comment>
<dbReference type="HOGENOM" id="CLU_001265_61_2_4"/>
<evidence type="ECO:0000313" key="9">
    <source>
        <dbReference type="Proteomes" id="UP000000329"/>
    </source>
</evidence>
<dbReference type="Proteomes" id="UP000000329">
    <property type="component" value="Chromosome"/>
</dbReference>
<dbReference type="PANTHER" id="PTHR43124:SF8">
    <property type="entry name" value="INNER MEMBRANE TRANSPORT PROTEIN YDHP"/>
    <property type="match status" value="1"/>
</dbReference>
<dbReference type="KEGG" id="hse:Hsero_2941"/>
<protein>
    <submittedName>
        <fullName evidence="8">Transmembrane efflux transmembrane protein</fullName>
    </submittedName>
</protein>
<sequence>MPIALWALTISAFAIGTTEFVIMGLLPEVAANLGVSLSSAGLLVTGYALGVFVGAPLLTATTGRLPRKTLLVALMVVFVVGNLACAIAPDYTTLMIGRVVASFAHGAFFGVGSVVATSLVPKEKQASAIALMFTGLTVANVLGVPFGTWLGQSYGWRATFWAVTVIGVIALAATAVLVPRSQGGEETDFGKEVRVLMRPQVMLGLLMTVLGFGGVFAAFTYIAPILTDLSGFPASAVSPILLLFGLGLVIGNLAGGKLADKKLMATLLGSLVLLAAVLVLFGLTVDNKVAAIIGVGLMGMAAFATVPPLQMRVLEKATGAPNLASSANIAAFNLGNAAGAWLGGVTIDHGPGLHAVPYVAALLPLAGIVVALVSWKMDAGRATAQHGSSSDTAAC</sequence>
<dbReference type="InterPro" id="IPR011701">
    <property type="entry name" value="MFS"/>
</dbReference>
<name>D8IZT9_HERSS</name>
<feature type="transmembrane region" description="Helical" evidence="6">
    <location>
        <begin position="355"/>
        <end position="375"/>
    </location>
</feature>
<feature type="transmembrane region" description="Helical" evidence="6">
    <location>
        <begin position="263"/>
        <end position="283"/>
    </location>
</feature>
<evidence type="ECO:0000313" key="8">
    <source>
        <dbReference type="EMBL" id="ADJ64429.1"/>
    </source>
</evidence>
<feature type="transmembrane region" description="Helical" evidence="6">
    <location>
        <begin position="70"/>
        <end position="89"/>
    </location>
</feature>
<dbReference type="AlphaFoldDB" id="D8IZT9"/>
<dbReference type="GO" id="GO:0005886">
    <property type="term" value="C:plasma membrane"/>
    <property type="evidence" value="ECO:0007669"/>
    <property type="project" value="UniProtKB-SubCell"/>
</dbReference>
<feature type="transmembrane region" description="Helical" evidence="6">
    <location>
        <begin position="38"/>
        <end position="58"/>
    </location>
</feature>
<evidence type="ECO:0000256" key="1">
    <source>
        <dbReference type="ARBA" id="ARBA00004651"/>
    </source>
</evidence>
<feature type="transmembrane region" description="Helical" evidence="6">
    <location>
        <begin position="289"/>
        <end position="309"/>
    </location>
</feature>
<dbReference type="OrthoDB" id="9788453at2"/>
<feature type="transmembrane region" description="Helical" evidence="6">
    <location>
        <begin position="95"/>
        <end position="116"/>
    </location>
</feature>
<dbReference type="PROSITE" id="PS50850">
    <property type="entry name" value="MFS"/>
    <property type="match status" value="1"/>
</dbReference>
<feature type="transmembrane region" description="Helical" evidence="6">
    <location>
        <begin position="201"/>
        <end position="226"/>
    </location>
</feature>
<keyword evidence="4 6" id="KW-1133">Transmembrane helix</keyword>
<dbReference type="InterPro" id="IPR020846">
    <property type="entry name" value="MFS_dom"/>
</dbReference>
<reference evidence="8 9" key="1">
    <citation type="submission" date="2010-04" db="EMBL/GenBank/DDBJ databases">
        <title>The genome of Herbaspirillum seropedicae SmR1, an endophytic, nitrogen-fixing, plant-growth promoting beta-Proteobacteria.</title>
        <authorList>
            <person name="Pedrosa F.O."/>
            <person name="Monteiro R.A."/>
            <person name="Wassem R."/>
            <person name="Cruz L.M."/>
            <person name="Ayub R.A."/>
            <person name="Colauto N.B."/>
            <person name="Fernandez M.A."/>
            <person name="Fungaro M.H.P."/>
            <person name="Grisard E.C."/>
            <person name="Hungria M."/>
            <person name="Madeira H.M.F."/>
            <person name="Nodari R.O."/>
            <person name="Osaku C.A."/>
            <person name="Petzl-Erler M.L."/>
            <person name="Terenzi H."/>
            <person name="Vieira L.G.E."/>
            <person name="Almeida M.I.M."/>
            <person name="Alves L.R."/>
            <person name="Arantes O.M.N."/>
            <person name="Balsanelli E."/>
            <person name="Barcellos F.G."/>
            <person name="Baura V.A."/>
            <person name="Binde D.R."/>
            <person name="Campo R.J."/>
            <person name="Chubatsu L.S."/>
            <person name="Chueire L.M.O."/>
            <person name="Ciferri R.R."/>
            <person name="Correa L.C."/>
            <person name="da Conceicao Silva J.L."/>
            <person name="Dabul A.N.G."/>
            <person name="Dambros B.P."/>
            <person name="Faoro H."/>
            <person name="Favetti A."/>
            <person name="Friedermann G."/>
            <person name="Furlaneto M.C."/>
            <person name="Gasques L.S."/>
            <person name="Gimenes C.C.T."/>
            <person name="Gioppo N.M.R."/>
            <person name="Glienke-Blanco C."/>
            <person name="Godoy L.P."/>
            <person name="Guerra M.P."/>
            <person name="Karp S."/>
            <person name="Kava-Cordeiro V."/>
            <person name="Margarido V.P."/>
            <person name="Mathioni S.M."/>
            <person name="Menck-Soares M.A."/>
            <person name="Murace N.K."/>
            <person name="Nicolas M.F."/>
            <person name="Oliveira C.E.C."/>
            <person name="Pagnan N.A.B."/>
            <person name="Pamphile J.A."/>
            <person name="Patussi E.V."/>
            <person name="Pereira L.F.P."/>
            <person name="Pereira-Ferrari L."/>
            <person name="Pinto F.G.S."/>
            <person name="Precoma C."/>
            <person name="Prioli A.J."/>
            <person name="Prioli S.M.A.P."/>
            <person name="Raittz R.T."/>
            <person name="Ramos H.J.O."/>
            <person name="Ribeiro E.M.S.F."/>
            <person name="Rigo L.U."/>
            <person name="Rocha C.L.M.S.C."/>
            <person name="Rocha S.N."/>
            <person name="Santos K."/>
            <person name="Satori D."/>
            <person name="Silva A.G."/>
            <person name="Simao R.C.G."/>
            <person name="Soares M.A.M."/>
            <person name="Souza E.M."/>
            <person name="Steffens M.B.R."/>
            <person name="Steindel M."/>
            <person name="Tadra-Sfeir M.Z."/>
            <person name="Takahashi E.K."/>
            <person name="Torres R.A."/>
            <person name="Valle J.S."/>
            <person name="Vernal J.I."/>
            <person name="Vilas-Boas L.A."/>
            <person name="Watanabe M.A.E."/>
            <person name="Weiss V.A."/>
            <person name="Yates M.A."/>
            <person name="Souza E.M."/>
        </authorList>
    </citation>
    <scope>NUCLEOTIDE SEQUENCE [LARGE SCALE GENOMIC DNA]</scope>
    <source>
        <strain evidence="8 9">SmR1</strain>
    </source>
</reference>
<feature type="transmembrane region" description="Helical" evidence="6">
    <location>
        <begin position="128"/>
        <end position="146"/>
    </location>
</feature>
<dbReference type="Pfam" id="PF07690">
    <property type="entry name" value="MFS_1"/>
    <property type="match status" value="1"/>
</dbReference>
<feature type="transmembrane region" description="Helical" evidence="6">
    <location>
        <begin position="321"/>
        <end position="343"/>
    </location>
</feature>
<keyword evidence="2" id="KW-1003">Cell membrane</keyword>
<dbReference type="GO" id="GO:0022857">
    <property type="term" value="F:transmembrane transporter activity"/>
    <property type="evidence" value="ECO:0007669"/>
    <property type="project" value="InterPro"/>
</dbReference>
<dbReference type="RefSeq" id="WP_013234902.1">
    <property type="nucleotide sequence ID" value="NC_014323.1"/>
</dbReference>
<evidence type="ECO:0000256" key="3">
    <source>
        <dbReference type="ARBA" id="ARBA00022692"/>
    </source>
</evidence>
<dbReference type="InterPro" id="IPR036259">
    <property type="entry name" value="MFS_trans_sf"/>
</dbReference>
<dbReference type="GeneID" id="29393618"/>
<dbReference type="STRING" id="757424.Hsero_2941"/>
<evidence type="ECO:0000259" key="7">
    <source>
        <dbReference type="PROSITE" id="PS50850"/>
    </source>
</evidence>
<evidence type="ECO:0000256" key="4">
    <source>
        <dbReference type="ARBA" id="ARBA00022989"/>
    </source>
</evidence>
<keyword evidence="3 6" id="KW-0812">Transmembrane</keyword>
<proteinExistence type="predicted"/>
<gene>
    <name evidence="8" type="primary">araJ</name>
    <name evidence="8" type="ordered locus">Hsero_2941</name>
</gene>
<dbReference type="EMBL" id="CP002039">
    <property type="protein sequence ID" value="ADJ64429.1"/>
    <property type="molecule type" value="Genomic_DNA"/>
</dbReference>
<keyword evidence="9" id="KW-1185">Reference proteome</keyword>
<dbReference type="PANTHER" id="PTHR43124">
    <property type="entry name" value="PURINE EFFLUX PUMP PBUE"/>
    <property type="match status" value="1"/>
</dbReference>
<feature type="transmembrane region" description="Helical" evidence="6">
    <location>
        <begin position="232"/>
        <end position="251"/>
    </location>
</feature>
<feature type="transmembrane region" description="Helical" evidence="6">
    <location>
        <begin position="158"/>
        <end position="180"/>
    </location>
</feature>